<reference evidence="11" key="1">
    <citation type="journal article" date="2019" name="Int. J. Syst. Evol. Microbiol.">
        <title>The Global Catalogue of Microorganisms (GCM) 10K type strain sequencing project: providing services to taxonomists for standard genome sequencing and annotation.</title>
        <authorList>
            <consortium name="The Broad Institute Genomics Platform"/>
            <consortium name="The Broad Institute Genome Sequencing Center for Infectious Disease"/>
            <person name="Wu L."/>
            <person name="Ma J."/>
        </authorList>
    </citation>
    <scope>NUCLEOTIDE SEQUENCE [LARGE SCALE GENOMIC DNA]</scope>
    <source>
        <strain evidence="11">CGMCC 4.7289</strain>
    </source>
</reference>
<accession>A0ABV8LRJ1</accession>
<feature type="transmembrane region" description="Helical" evidence="9">
    <location>
        <begin position="189"/>
        <end position="210"/>
    </location>
</feature>
<organism evidence="10 11">
    <name type="scientific">Hamadaea flava</name>
    <dbReference type="NCBI Taxonomy" id="1742688"/>
    <lineage>
        <taxon>Bacteria</taxon>
        <taxon>Bacillati</taxon>
        <taxon>Actinomycetota</taxon>
        <taxon>Actinomycetes</taxon>
        <taxon>Micromonosporales</taxon>
        <taxon>Micromonosporaceae</taxon>
        <taxon>Hamadaea</taxon>
    </lineage>
</organism>
<evidence type="ECO:0000256" key="6">
    <source>
        <dbReference type="ARBA" id="ARBA00022989"/>
    </source>
</evidence>
<dbReference type="Proteomes" id="UP001595816">
    <property type="component" value="Unassembled WGS sequence"/>
</dbReference>
<evidence type="ECO:0000313" key="11">
    <source>
        <dbReference type="Proteomes" id="UP001595816"/>
    </source>
</evidence>
<comment type="similarity">
    <text evidence="8">Belongs to the binding-protein-dependent transport system permease family. LivHM subfamily.</text>
</comment>
<feature type="transmembrane region" description="Helical" evidence="9">
    <location>
        <begin position="37"/>
        <end position="54"/>
    </location>
</feature>
<keyword evidence="11" id="KW-1185">Reference proteome</keyword>
<comment type="subcellular location">
    <subcellularLocation>
        <location evidence="1">Cell membrane</location>
        <topology evidence="1">Multi-pass membrane protein</topology>
    </subcellularLocation>
</comment>
<keyword evidence="6 9" id="KW-1133">Transmembrane helix</keyword>
<feature type="transmembrane region" description="Helical" evidence="9">
    <location>
        <begin position="12"/>
        <end position="32"/>
    </location>
</feature>
<dbReference type="PANTHER" id="PTHR11795:SF442">
    <property type="entry name" value="ABC TRANSPORTER ATP-BINDING PROTEIN"/>
    <property type="match status" value="1"/>
</dbReference>
<keyword evidence="7 9" id="KW-0472">Membrane</keyword>
<evidence type="ECO:0000256" key="8">
    <source>
        <dbReference type="ARBA" id="ARBA00037998"/>
    </source>
</evidence>
<sequence length="294" mass="31231">MTNFLEQTFNGLVSGSFLALLALGLAVIFGLLRVVNFAHGAIYMLGAFGAYVLADELGLPFWAALLAVPVGLAALGMVLERAFIHRLTKLDPLYNFLLTFGLTLILQDLVKARYGVQSSPYAMPSALSGSVDLGLFEFPAYRVFVLGTSIAICVGVWALLTRTRVGMVVRAATERPELTRAFGINVGRWITPVFGFGVALAGLAGVLAAPMRAVNPLMGADLIIVVFAVVVIGGLGSIFGSVAVGFVIGVAQVWAEAYAPESWRALIAQTLPFVLMAVVLLWRPAGLFGREEIA</sequence>
<evidence type="ECO:0000256" key="3">
    <source>
        <dbReference type="ARBA" id="ARBA00022475"/>
    </source>
</evidence>
<protein>
    <submittedName>
        <fullName evidence="10">Branched-chain amino acid ABC transporter permease</fullName>
    </submittedName>
</protein>
<dbReference type="InterPro" id="IPR001851">
    <property type="entry name" value="ABC_transp_permease"/>
</dbReference>
<keyword evidence="5" id="KW-0029">Amino-acid transport</keyword>
<feature type="transmembrane region" description="Helical" evidence="9">
    <location>
        <begin position="222"/>
        <end position="251"/>
    </location>
</feature>
<keyword evidence="2" id="KW-0813">Transport</keyword>
<keyword evidence="3" id="KW-1003">Cell membrane</keyword>
<evidence type="ECO:0000256" key="2">
    <source>
        <dbReference type="ARBA" id="ARBA00022448"/>
    </source>
</evidence>
<name>A0ABV8LRJ1_9ACTN</name>
<dbReference type="EMBL" id="JBHSAY010000009">
    <property type="protein sequence ID" value="MFC4132957.1"/>
    <property type="molecule type" value="Genomic_DNA"/>
</dbReference>
<proteinExistence type="inferred from homology"/>
<dbReference type="CDD" id="cd06582">
    <property type="entry name" value="TM_PBP1_LivH_like"/>
    <property type="match status" value="1"/>
</dbReference>
<evidence type="ECO:0000256" key="4">
    <source>
        <dbReference type="ARBA" id="ARBA00022692"/>
    </source>
</evidence>
<comment type="caution">
    <text evidence="10">The sequence shown here is derived from an EMBL/GenBank/DDBJ whole genome shotgun (WGS) entry which is preliminary data.</text>
</comment>
<gene>
    <name evidence="10" type="ORF">ACFOZ4_20290</name>
</gene>
<dbReference type="Pfam" id="PF02653">
    <property type="entry name" value="BPD_transp_2"/>
    <property type="match status" value="1"/>
</dbReference>
<evidence type="ECO:0000256" key="7">
    <source>
        <dbReference type="ARBA" id="ARBA00023136"/>
    </source>
</evidence>
<feature type="transmembrane region" description="Helical" evidence="9">
    <location>
        <begin position="60"/>
        <end position="80"/>
    </location>
</feature>
<evidence type="ECO:0000313" key="10">
    <source>
        <dbReference type="EMBL" id="MFC4132957.1"/>
    </source>
</evidence>
<evidence type="ECO:0000256" key="1">
    <source>
        <dbReference type="ARBA" id="ARBA00004651"/>
    </source>
</evidence>
<feature type="transmembrane region" description="Helical" evidence="9">
    <location>
        <begin position="263"/>
        <end position="282"/>
    </location>
</feature>
<dbReference type="InterPro" id="IPR052157">
    <property type="entry name" value="BCAA_transport_permease"/>
</dbReference>
<dbReference type="PANTHER" id="PTHR11795">
    <property type="entry name" value="BRANCHED-CHAIN AMINO ACID TRANSPORT SYSTEM PERMEASE PROTEIN LIVH"/>
    <property type="match status" value="1"/>
</dbReference>
<feature type="transmembrane region" description="Helical" evidence="9">
    <location>
        <begin position="140"/>
        <end position="160"/>
    </location>
</feature>
<evidence type="ECO:0000256" key="5">
    <source>
        <dbReference type="ARBA" id="ARBA00022970"/>
    </source>
</evidence>
<evidence type="ECO:0000256" key="9">
    <source>
        <dbReference type="SAM" id="Phobius"/>
    </source>
</evidence>
<dbReference type="RefSeq" id="WP_253752142.1">
    <property type="nucleotide sequence ID" value="NZ_JAMZDZ010000001.1"/>
</dbReference>
<keyword evidence="4 9" id="KW-0812">Transmembrane</keyword>
<feature type="transmembrane region" description="Helical" evidence="9">
    <location>
        <begin position="92"/>
        <end position="110"/>
    </location>
</feature>